<dbReference type="OMA" id="RMDHAPP"/>
<dbReference type="Proteomes" id="UP000694409">
    <property type="component" value="Unassembled WGS sequence"/>
</dbReference>
<keyword evidence="4" id="KW-0479">Metal-binding</keyword>
<evidence type="ECO:0000256" key="2">
    <source>
        <dbReference type="ARBA" id="ARBA00009638"/>
    </source>
</evidence>
<dbReference type="FunFam" id="3.40.50.300:FF:000857">
    <property type="entry name" value="GTP-binding protein 8 isoform X1"/>
    <property type="match status" value="1"/>
</dbReference>
<protein>
    <recommendedName>
        <fullName evidence="3">GTP-binding protein 8</fullName>
    </recommendedName>
</protein>
<feature type="domain" description="EngB-type G" evidence="9">
    <location>
        <begin position="165"/>
        <end position="338"/>
    </location>
</feature>
<dbReference type="InterPro" id="IPR006073">
    <property type="entry name" value="GTP-bd"/>
</dbReference>
<dbReference type="InterPro" id="IPR052279">
    <property type="entry name" value="EngB_GTPase"/>
</dbReference>
<evidence type="ECO:0000256" key="8">
    <source>
        <dbReference type="SAM" id="MobiDB-lite"/>
    </source>
</evidence>
<dbReference type="Pfam" id="PF01926">
    <property type="entry name" value="MMR_HSR1"/>
    <property type="match status" value="1"/>
</dbReference>
<reference evidence="10" key="2">
    <citation type="submission" date="2025-09" db="UniProtKB">
        <authorList>
            <consortium name="Ensembl"/>
        </authorList>
    </citation>
    <scope>IDENTIFICATION</scope>
</reference>
<dbReference type="NCBIfam" id="TIGR03598">
    <property type="entry name" value="GTPase_YsxC"/>
    <property type="match status" value="1"/>
</dbReference>
<organism evidence="10 11">
    <name type="scientific">Serinus canaria</name>
    <name type="common">Island canary</name>
    <name type="synonym">Fringilla canaria</name>
    <dbReference type="NCBI Taxonomy" id="9135"/>
    <lineage>
        <taxon>Eukaryota</taxon>
        <taxon>Metazoa</taxon>
        <taxon>Chordata</taxon>
        <taxon>Craniata</taxon>
        <taxon>Vertebrata</taxon>
        <taxon>Euteleostomi</taxon>
        <taxon>Archelosauria</taxon>
        <taxon>Archosauria</taxon>
        <taxon>Dinosauria</taxon>
        <taxon>Saurischia</taxon>
        <taxon>Theropoda</taxon>
        <taxon>Coelurosauria</taxon>
        <taxon>Aves</taxon>
        <taxon>Neognathae</taxon>
        <taxon>Neoaves</taxon>
        <taxon>Telluraves</taxon>
        <taxon>Australaves</taxon>
        <taxon>Passeriformes</taxon>
        <taxon>Passeroidea</taxon>
        <taxon>Fringillidae</taxon>
        <taxon>Carduelinae</taxon>
        <taxon>Serinus</taxon>
    </lineage>
</organism>
<proteinExistence type="inferred from homology"/>
<feature type="region of interest" description="Disordered" evidence="8">
    <location>
        <begin position="34"/>
        <end position="69"/>
    </location>
</feature>
<evidence type="ECO:0000256" key="1">
    <source>
        <dbReference type="ARBA" id="ARBA00001946"/>
    </source>
</evidence>
<evidence type="ECO:0000313" key="11">
    <source>
        <dbReference type="Proteomes" id="UP000694409"/>
    </source>
</evidence>
<dbReference type="SUPFAM" id="SSF52540">
    <property type="entry name" value="P-loop containing nucleoside triphosphate hydrolases"/>
    <property type="match status" value="1"/>
</dbReference>
<evidence type="ECO:0000313" key="10">
    <source>
        <dbReference type="Ensembl" id="ENSSCAP00000012348.1"/>
    </source>
</evidence>
<gene>
    <name evidence="10" type="primary">GTPBP8</name>
</gene>
<evidence type="ECO:0000256" key="7">
    <source>
        <dbReference type="ARBA" id="ARBA00023134"/>
    </source>
</evidence>
<dbReference type="GeneTree" id="ENSGT00390000001083"/>
<dbReference type="CDD" id="cd01876">
    <property type="entry name" value="YihA_EngB"/>
    <property type="match status" value="1"/>
</dbReference>
<dbReference type="AlphaFoldDB" id="A0A8C9N4G4"/>
<evidence type="ECO:0000256" key="6">
    <source>
        <dbReference type="ARBA" id="ARBA00022842"/>
    </source>
</evidence>
<keyword evidence="7" id="KW-0342">GTP-binding</keyword>
<reference evidence="10" key="1">
    <citation type="submission" date="2025-08" db="UniProtKB">
        <authorList>
            <consortium name="Ensembl"/>
        </authorList>
    </citation>
    <scope>IDENTIFICATION</scope>
</reference>
<dbReference type="InterPro" id="IPR027417">
    <property type="entry name" value="P-loop_NTPase"/>
</dbReference>
<evidence type="ECO:0000256" key="3">
    <source>
        <dbReference type="ARBA" id="ARBA00015370"/>
    </source>
</evidence>
<name>A0A8C9N4G4_SERCA</name>
<keyword evidence="5" id="KW-0547">Nucleotide-binding</keyword>
<dbReference type="GO" id="GO:0005525">
    <property type="term" value="F:GTP binding"/>
    <property type="evidence" value="ECO:0007669"/>
    <property type="project" value="UniProtKB-KW"/>
</dbReference>
<comment type="similarity">
    <text evidence="2">Belongs to the TRAFAC class TrmE-Era-EngA-EngB-Septin-like GTPase superfamily. EngB GTPase family.</text>
</comment>
<accession>A0A8C9N4G4</accession>
<dbReference type="InterPro" id="IPR030393">
    <property type="entry name" value="G_ENGB_dom"/>
</dbReference>
<evidence type="ECO:0000259" key="9">
    <source>
        <dbReference type="PROSITE" id="PS51706"/>
    </source>
</evidence>
<dbReference type="InterPro" id="IPR019987">
    <property type="entry name" value="GTP-bd_ribosome_bio_YsxC"/>
</dbReference>
<dbReference type="PANTHER" id="PTHR46498">
    <property type="entry name" value="GTP-BINDING PROTEIN 8"/>
    <property type="match status" value="1"/>
</dbReference>
<comment type="cofactor">
    <cofactor evidence="1">
        <name>Mg(2+)</name>
        <dbReference type="ChEBI" id="CHEBI:18420"/>
    </cofactor>
</comment>
<keyword evidence="11" id="KW-1185">Reference proteome</keyword>
<dbReference type="PROSITE" id="PS51706">
    <property type="entry name" value="G_ENGB"/>
    <property type="match status" value="1"/>
</dbReference>
<evidence type="ECO:0000256" key="4">
    <source>
        <dbReference type="ARBA" id="ARBA00022723"/>
    </source>
</evidence>
<sequence>MCPSNSAYSVILQTARPGQHLRLLRWMRKASAHAVAGPDSPRPAGGSRGTAPLSRPPPSGAGRVPPAAAGMLLPRAGGAVGRGSPPLAALSHVLRLERSRRTGIVFPLQKLERYLAPGTDTAPFRLFQPGLTALQRAEALFRSDRGHPIDYVSSAVRMDHTPPPALPEVCFIGRSNVGKSSLIRALFSLAPEVEVRVSKTPGHTKKMNFFKVGKYFTLVDMPGYGYRAPQDFVEMVEAYLQERHNLKRTFLLVDGVVGLQKTDHIAVEMLEEFGIPYVMVLTKIDRASRGLLLKNVLEIQEFVKESTQGCFPQLFLVSAVEFSGVHLLRCFVAHVTGNLPTVEAS</sequence>
<dbReference type="Gene3D" id="3.40.50.300">
    <property type="entry name" value="P-loop containing nucleotide triphosphate hydrolases"/>
    <property type="match status" value="1"/>
</dbReference>
<keyword evidence="6" id="KW-0460">Magnesium</keyword>
<dbReference type="GO" id="GO:0005739">
    <property type="term" value="C:mitochondrion"/>
    <property type="evidence" value="ECO:0007669"/>
    <property type="project" value="Ensembl"/>
</dbReference>
<dbReference type="GO" id="GO:0046872">
    <property type="term" value="F:metal ion binding"/>
    <property type="evidence" value="ECO:0007669"/>
    <property type="project" value="UniProtKB-KW"/>
</dbReference>
<dbReference type="PANTHER" id="PTHR46498:SF1">
    <property type="entry name" value="GTP-BINDING PROTEIN 8"/>
    <property type="match status" value="1"/>
</dbReference>
<dbReference type="Ensembl" id="ENSSCAT00000013906.1">
    <property type="protein sequence ID" value="ENSSCAP00000012348.1"/>
    <property type="gene ID" value="ENSSCAG00000009236.1"/>
</dbReference>
<evidence type="ECO:0000256" key="5">
    <source>
        <dbReference type="ARBA" id="ARBA00022741"/>
    </source>
</evidence>